<evidence type="ECO:0008006" key="4">
    <source>
        <dbReference type="Google" id="ProtNLM"/>
    </source>
</evidence>
<dbReference type="Proteomes" id="UP000199111">
    <property type="component" value="Unassembled WGS sequence"/>
</dbReference>
<dbReference type="RefSeq" id="WP_143121118.1">
    <property type="nucleotide sequence ID" value="NZ_FOQY01000024.1"/>
</dbReference>
<feature type="signal peptide" evidence="1">
    <location>
        <begin position="1"/>
        <end position="25"/>
    </location>
</feature>
<gene>
    <name evidence="2" type="ORF">SAMN05216275_12491</name>
</gene>
<keyword evidence="1" id="KW-0732">Signal</keyword>
<dbReference type="EMBL" id="FOQY01000024">
    <property type="protein sequence ID" value="SFK40980.1"/>
    <property type="molecule type" value="Genomic_DNA"/>
</dbReference>
<dbReference type="AlphaFoldDB" id="A0A1I3ZAN5"/>
<reference evidence="3" key="1">
    <citation type="submission" date="2016-10" db="EMBL/GenBank/DDBJ databases">
        <authorList>
            <person name="Varghese N."/>
            <person name="Submissions S."/>
        </authorList>
    </citation>
    <scope>NUCLEOTIDE SEQUENCE [LARGE SCALE GENOMIC DNA]</scope>
    <source>
        <strain evidence="3">CGMCC 4.2126</strain>
    </source>
</reference>
<keyword evidence="3" id="KW-1185">Reference proteome</keyword>
<evidence type="ECO:0000256" key="1">
    <source>
        <dbReference type="SAM" id="SignalP"/>
    </source>
</evidence>
<name>A0A1I3ZAN5_9ACTN</name>
<feature type="chain" id="PRO_5011699115" description="DUF3558 domain-containing protein" evidence="1">
    <location>
        <begin position="26"/>
        <end position="197"/>
    </location>
</feature>
<protein>
    <recommendedName>
        <fullName evidence="4">DUF3558 domain-containing protein</fullName>
    </recommendedName>
</protein>
<dbReference type="PROSITE" id="PS51257">
    <property type="entry name" value="PROKAR_LIPOPROTEIN"/>
    <property type="match status" value="1"/>
</dbReference>
<organism evidence="2 3">
    <name type="scientific">Streptosporangium canum</name>
    <dbReference type="NCBI Taxonomy" id="324952"/>
    <lineage>
        <taxon>Bacteria</taxon>
        <taxon>Bacillati</taxon>
        <taxon>Actinomycetota</taxon>
        <taxon>Actinomycetes</taxon>
        <taxon>Streptosporangiales</taxon>
        <taxon>Streptosporangiaceae</taxon>
        <taxon>Streptosporangium</taxon>
    </lineage>
</organism>
<sequence length="197" mass="21274">MRFRCQLVALIAVMLLGTACTPEDSALPTPAPVATDAIVDSPPYVCKFVPDQAFRLVSGVKGSLSEQTNGNETNGDCGTPGAIPKSLSVAWMQEAPQSTREYLGEVMDDRRKVFTRHGAATLPADLGEGLAVHLAYAGVDEQPYQVVARFNCGGKQRIITLYLAQIAKGRDGIRDTIELMRIAQKRYGQLYACTPGK</sequence>
<accession>A0A1I3ZAN5</accession>
<evidence type="ECO:0000313" key="3">
    <source>
        <dbReference type="Proteomes" id="UP000199111"/>
    </source>
</evidence>
<evidence type="ECO:0000313" key="2">
    <source>
        <dbReference type="EMBL" id="SFK40980.1"/>
    </source>
</evidence>
<proteinExistence type="predicted"/>
<dbReference type="GeneID" id="96303999"/>